<accession>K3Y3T4</accession>
<sequence>MKAACWLRAGGAPRWRKGDCAAARPQRHGRSAAERRSHGALAGASEAGRRRSC</sequence>
<protein>
    <submittedName>
        <fullName evidence="2">Uncharacterized protein</fullName>
    </submittedName>
</protein>
<evidence type="ECO:0000313" key="3">
    <source>
        <dbReference type="Proteomes" id="UP000004995"/>
    </source>
</evidence>
<feature type="region of interest" description="Disordered" evidence="1">
    <location>
        <begin position="15"/>
        <end position="53"/>
    </location>
</feature>
<dbReference type="AlphaFoldDB" id="K3Y3T4"/>
<evidence type="ECO:0000256" key="1">
    <source>
        <dbReference type="SAM" id="MobiDB-lite"/>
    </source>
</evidence>
<dbReference type="Gramene" id="KQL11190">
    <property type="protein sequence ID" value="KQL11190"/>
    <property type="gene ID" value="SETIT_008872mg"/>
</dbReference>
<dbReference type="HOGENOM" id="CLU_3072278_0_0_1"/>
<name>K3Y3T4_SETIT</name>
<reference evidence="3" key="1">
    <citation type="journal article" date="2012" name="Nat. Biotechnol.">
        <title>Reference genome sequence of the model plant Setaria.</title>
        <authorList>
            <person name="Bennetzen J.L."/>
            <person name="Schmutz J."/>
            <person name="Wang H."/>
            <person name="Percifield R."/>
            <person name="Hawkins J."/>
            <person name="Pontaroli A.C."/>
            <person name="Estep M."/>
            <person name="Feng L."/>
            <person name="Vaughn J.N."/>
            <person name="Grimwood J."/>
            <person name="Jenkins J."/>
            <person name="Barry K."/>
            <person name="Lindquist E."/>
            <person name="Hellsten U."/>
            <person name="Deshpande S."/>
            <person name="Wang X."/>
            <person name="Wu X."/>
            <person name="Mitros T."/>
            <person name="Triplett J."/>
            <person name="Yang X."/>
            <person name="Ye C.Y."/>
            <person name="Mauro-Herrera M."/>
            <person name="Wang L."/>
            <person name="Li P."/>
            <person name="Sharma M."/>
            <person name="Sharma R."/>
            <person name="Ronald P.C."/>
            <person name="Panaud O."/>
            <person name="Kellogg E.A."/>
            <person name="Brutnell T.P."/>
            <person name="Doust A.N."/>
            <person name="Tuskan G.A."/>
            <person name="Rokhsar D."/>
            <person name="Devos K.M."/>
        </authorList>
    </citation>
    <scope>NUCLEOTIDE SEQUENCE [LARGE SCALE GENOMIC DNA]</scope>
    <source>
        <strain evidence="3">cv. Yugu1</strain>
    </source>
</reference>
<reference evidence="2" key="2">
    <citation type="submission" date="2018-08" db="UniProtKB">
        <authorList>
            <consortium name="EnsemblPlants"/>
        </authorList>
    </citation>
    <scope>IDENTIFICATION</scope>
    <source>
        <strain evidence="2">Yugu1</strain>
    </source>
</reference>
<evidence type="ECO:0000313" key="2">
    <source>
        <dbReference type="EnsemblPlants" id="KQL11190"/>
    </source>
</evidence>
<organism evidence="2 3">
    <name type="scientific">Setaria italica</name>
    <name type="common">Foxtail millet</name>
    <name type="synonym">Panicum italicum</name>
    <dbReference type="NCBI Taxonomy" id="4555"/>
    <lineage>
        <taxon>Eukaryota</taxon>
        <taxon>Viridiplantae</taxon>
        <taxon>Streptophyta</taxon>
        <taxon>Embryophyta</taxon>
        <taxon>Tracheophyta</taxon>
        <taxon>Spermatophyta</taxon>
        <taxon>Magnoliopsida</taxon>
        <taxon>Liliopsida</taxon>
        <taxon>Poales</taxon>
        <taxon>Poaceae</taxon>
        <taxon>PACMAD clade</taxon>
        <taxon>Panicoideae</taxon>
        <taxon>Panicodae</taxon>
        <taxon>Paniceae</taxon>
        <taxon>Cenchrinae</taxon>
        <taxon>Setaria</taxon>
    </lineage>
</organism>
<dbReference type="InParanoid" id="K3Y3T4"/>
<dbReference type="EnsemblPlants" id="KQL11190">
    <property type="protein sequence ID" value="KQL11190"/>
    <property type="gene ID" value="SETIT_008872mg"/>
</dbReference>
<dbReference type="EMBL" id="AGNK02002582">
    <property type="status" value="NOT_ANNOTATED_CDS"/>
    <property type="molecule type" value="Genomic_DNA"/>
</dbReference>
<proteinExistence type="predicted"/>
<dbReference type="Proteomes" id="UP000004995">
    <property type="component" value="Unassembled WGS sequence"/>
</dbReference>
<keyword evidence="3" id="KW-1185">Reference proteome</keyword>